<evidence type="ECO:0000256" key="9">
    <source>
        <dbReference type="PROSITE-ProRule" id="PRU00175"/>
    </source>
</evidence>
<evidence type="ECO:0000256" key="11">
    <source>
        <dbReference type="SAM" id="MobiDB-lite"/>
    </source>
</evidence>
<feature type="region of interest" description="Disordered" evidence="11">
    <location>
        <begin position="302"/>
        <end position="331"/>
    </location>
</feature>
<evidence type="ECO:0000256" key="3">
    <source>
        <dbReference type="ARBA" id="ARBA00022723"/>
    </source>
</evidence>
<accession>A0A8K0IRP2</accession>
<dbReference type="GO" id="GO:0008270">
    <property type="term" value="F:zinc ion binding"/>
    <property type="evidence" value="ECO:0007669"/>
    <property type="project" value="UniProtKB-KW"/>
</dbReference>
<dbReference type="PROSITE" id="PS50089">
    <property type="entry name" value="ZF_RING_2"/>
    <property type="match status" value="1"/>
</dbReference>
<evidence type="ECO:0000256" key="10">
    <source>
        <dbReference type="PROSITE-ProRule" id="PRU10133"/>
    </source>
</evidence>
<dbReference type="PROSITE" id="PS50127">
    <property type="entry name" value="UBC_2"/>
    <property type="match status" value="1"/>
</dbReference>
<dbReference type="GO" id="GO:0005524">
    <property type="term" value="F:ATP binding"/>
    <property type="evidence" value="ECO:0007669"/>
    <property type="project" value="UniProtKB-KW"/>
</dbReference>
<dbReference type="SUPFAM" id="SSF54495">
    <property type="entry name" value="UBC-like"/>
    <property type="match status" value="1"/>
</dbReference>
<keyword evidence="3" id="KW-0479">Metal-binding</keyword>
<keyword evidence="8" id="KW-0067">ATP-binding</keyword>
<dbReference type="Pfam" id="PF00179">
    <property type="entry name" value="UQ_con"/>
    <property type="match status" value="1"/>
</dbReference>
<feature type="domain" description="RING-type" evidence="12">
    <location>
        <begin position="480"/>
        <end position="510"/>
    </location>
</feature>
<dbReference type="InterPro" id="IPR013083">
    <property type="entry name" value="Znf_RING/FYVE/PHD"/>
</dbReference>
<organism evidence="14 15">
    <name type="scientific">Cocos nucifera</name>
    <name type="common">Coconut palm</name>
    <dbReference type="NCBI Taxonomy" id="13894"/>
    <lineage>
        <taxon>Eukaryota</taxon>
        <taxon>Viridiplantae</taxon>
        <taxon>Streptophyta</taxon>
        <taxon>Embryophyta</taxon>
        <taxon>Tracheophyta</taxon>
        <taxon>Spermatophyta</taxon>
        <taxon>Magnoliopsida</taxon>
        <taxon>Liliopsida</taxon>
        <taxon>Arecaceae</taxon>
        <taxon>Arecoideae</taxon>
        <taxon>Cocoseae</taxon>
        <taxon>Attaleinae</taxon>
        <taxon>Cocos</taxon>
    </lineage>
</organism>
<feature type="region of interest" description="Disordered" evidence="11">
    <location>
        <begin position="1"/>
        <end position="25"/>
    </location>
</feature>
<dbReference type="Pfam" id="PF13639">
    <property type="entry name" value="zf-RING_2"/>
    <property type="match status" value="1"/>
</dbReference>
<dbReference type="FunFam" id="3.10.110.10:FF:000047">
    <property type="entry name" value="ubiquitin-conjugating enzyme E2 20"/>
    <property type="match status" value="1"/>
</dbReference>
<sequence>MSSMGHRHLINQSQTSEMDHDQIWNHPCPDPRLNLENGSFVFSSENVAVNGVNSMTNFNITHRSNGPPLSTFTSEIPNYMAIGTSHDLCLPTPSAASSSQPAPSYVQQGPPCYNQHATGDVGCMVNPQMDYGRASYKRKIPELSIVSDRGNTSRYYGAGSASSLPFPNEQAQPKPLSGPHWDPVSIVPSYRSSNVLSSGEGSQRNVRARRNHASHVETVPIGVHASNNLPQQFHSAADTSGLGVVGQWSQISVSMDPQRIVQSSDVGSFNHQMNQSLAGSSVTNNSMEIDGGYHSNLIASRSSSTTLGSHQGPPTRGPGLARSNHGPRTSYRAISSYPSVGFAVTSEDGRRLAVETVMPPRQPRPLTTIGRNVERNGRARNFYDRFQSFSDEDNYRGRWVSEGVAIMDRSTFYDSRNFFDQHQDMRLDIDNMSYEELLALGDRIGIVSTGLSEDAISRCLMEILNCSSKQNQDDEEELKCAICLEEYRDGESLGRLNCGHDFHASCIKQWYIFKYTFSNGGRDIYKFEIKHFFSVIFGILSFVLVYDVRDMRSSMSWLDDWSEWCSIGISAVFESMETTISFMIGLKMSGDSGVSAFPEGENIFSWVGTIEGSKGTPYEGLSYKLSLRFPFDYPFKPPQVKFETPCFHPNVDHCGNICLDILQDMWSSAYDCRTILLSIQSLLGEPNNESPLNSYAATLWSNQEDFRKMIHKHYMDAAEALES</sequence>
<gene>
    <name evidence="14" type="ORF">COCNU_12G006790</name>
</gene>
<protein>
    <submittedName>
        <fullName evidence="14">Putative Ubiquitin-conjugating enzyme E2 2</fullName>
    </submittedName>
</protein>
<evidence type="ECO:0000259" key="12">
    <source>
        <dbReference type="PROSITE" id="PS50089"/>
    </source>
</evidence>
<dbReference type="InterPro" id="IPR045191">
    <property type="entry name" value="MBR1/2-like"/>
</dbReference>
<evidence type="ECO:0000256" key="4">
    <source>
        <dbReference type="ARBA" id="ARBA00022741"/>
    </source>
</evidence>
<dbReference type="Gene3D" id="3.10.110.10">
    <property type="entry name" value="Ubiquitin Conjugating Enzyme"/>
    <property type="match status" value="1"/>
</dbReference>
<dbReference type="Gene3D" id="3.30.40.10">
    <property type="entry name" value="Zinc/RING finger domain, C3HC4 (zinc finger)"/>
    <property type="match status" value="1"/>
</dbReference>
<keyword evidence="6" id="KW-0833">Ubl conjugation pathway</keyword>
<dbReference type="InterPro" id="IPR016135">
    <property type="entry name" value="UBQ-conjugating_enzyme/RWD"/>
</dbReference>
<evidence type="ECO:0000256" key="7">
    <source>
        <dbReference type="ARBA" id="ARBA00022833"/>
    </source>
</evidence>
<dbReference type="SMART" id="SM00212">
    <property type="entry name" value="UBCc"/>
    <property type="match status" value="1"/>
</dbReference>
<reference evidence="14" key="2">
    <citation type="submission" date="2019-07" db="EMBL/GenBank/DDBJ databases">
        <authorList>
            <person name="Yang Y."/>
            <person name="Bocs S."/>
            <person name="Baudouin L."/>
        </authorList>
    </citation>
    <scope>NUCLEOTIDE SEQUENCE</scope>
    <source>
        <tissue evidence="14">Spear leaf of Hainan Tall coconut</tissue>
    </source>
</reference>
<evidence type="ECO:0000259" key="13">
    <source>
        <dbReference type="PROSITE" id="PS50127"/>
    </source>
</evidence>
<dbReference type="GO" id="GO:0061630">
    <property type="term" value="F:ubiquitin protein ligase activity"/>
    <property type="evidence" value="ECO:0007669"/>
    <property type="project" value="UniProtKB-EC"/>
</dbReference>
<comment type="catalytic activity">
    <reaction evidence="1">
        <text>S-ubiquitinyl-[E2 ubiquitin-conjugating enzyme]-L-cysteine + [acceptor protein]-L-lysine = [E2 ubiquitin-conjugating enzyme]-L-cysteine + N(6)-ubiquitinyl-[acceptor protein]-L-lysine.</text>
        <dbReference type="EC" id="2.3.2.27"/>
    </reaction>
</comment>
<feature type="active site" description="Glycyl thioester intermediate" evidence="10">
    <location>
        <position position="658"/>
    </location>
</feature>
<feature type="domain" description="UBC core" evidence="13">
    <location>
        <begin position="570"/>
        <end position="719"/>
    </location>
</feature>
<dbReference type="InterPro" id="IPR023313">
    <property type="entry name" value="UBQ-conjugating_AS"/>
</dbReference>
<evidence type="ECO:0000313" key="15">
    <source>
        <dbReference type="Proteomes" id="UP000797356"/>
    </source>
</evidence>
<feature type="region of interest" description="Disordered" evidence="11">
    <location>
        <begin position="159"/>
        <end position="184"/>
    </location>
</feature>
<evidence type="ECO:0000256" key="2">
    <source>
        <dbReference type="ARBA" id="ARBA00022679"/>
    </source>
</evidence>
<evidence type="ECO:0000256" key="1">
    <source>
        <dbReference type="ARBA" id="ARBA00000900"/>
    </source>
</evidence>
<dbReference type="SUPFAM" id="SSF57850">
    <property type="entry name" value="RING/U-box"/>
    <property type="match status" value="1"/>
</dbReference>
<dbReference type="InterPro" id="IPR000608">
    <property type="entry name" value="UBC"/>
</dbReference>
<keyword evidence="5 9" id="KW-0863">Zinc-finger</keyword>
<keyword evidence="2" id="KW-0808">Transferase</keyword>
<dbReference type="InterPro" id="IPR001841">
    <property type="entry name" value="Znf_RING"/>
</dbReference>
<proteinExistence type="predicted"/>
<comment type="caution">
    <text evidence="14">The sequence shown here is derived from an EMBL/GenBank/DDBJ whole genome shotgun (WGS) entry which is preliminary data.</text>
</comment>
<dbReference type="CDD" id="cd23791">
    <property type="entry name" value="UBCc_UBE2C"/>
    <property type="match status" value="1"/>
</dbReference>
<keyword evidence="15" id="KW-1185">Reference proteome</keyword>
<dbReference type="PANTHER" id="PTHR22937">
    <property type="entry name" value="E3 UBIQUITIN-PROTEIN LIGASE RNF165"/>
    <property type="match status" value="1"/>
</dbReference>
<dbReference type="AlphaFoldDB" id="A0A8K0IRP2"/>
<keyword evidence="7" id="KW-0862">Zinc</keyword>
<evidence type="ECO:0000256" key="8">
    <source>
        <dbReference type="ARBA" id="ARBA00022840"/>
    </source>
</evidence>
<evidence type="ECO:0000256" key="5">
    <source>
        <dbReference type="ARBA" id="ARBA00022771"/>
    </source>
</evidence>
<keyword evidence="4" id="KW-0547">Nucleotide-binding</keyword>
<evidence type="ECO:0000256" key="6">
    <source>
        <dbReference type="ARBA" id="ARBA00022786"/>
    </source>
</evidence>
<evidence type="ECO:0000313" key="14">
    <source>
        <dbReference type="EMBL" id="KAG1365679.1"/>
    </source>
</evidence>
<name>A0A8K0IRP2_COCNU</name>
<dbReference type="Proteomes" id="UP000797356">
    <property type="component" value="Chromosome 12"/>
</dbReference>
<dbReference type="EMBL" id="CM017883">
    <property type="protein sequence ID" value="KAG1365679.1"/>
    <property type="molecule type" value="Genomic_DNA"/>
</dbReference>
<dbReference type="PANTHER" id="PTHR22937:SF65">
    <property type="entry name" value="E3 UBIQUITIN-PROTEIN LIGASE ARK2C"/>
    <property type="match status" value="1"/>
</dbReference>
<reference evidence="14" key="1">
    <citation type="journal article" date="2017" name="Gigascience">
        <title>The genome draft of coconut (Cocos nucifera).</title>
        <authorList>
            <person name="Xiao Y."/>
            <person name="Xu P."/>
            <person name="Fan H."/>
            <person name="Baudouin L."/>
            <person name="Xia W."/>
            <person name="Bocs S."/>
            <person name="Xu J."/>
            <person name="Li Q."/>
            <person name="Guo A."/>
            <person name="Zhou L."/>
            <person name="Li J."/>
            <person name="Wu Y."/>
            <person name="Ma Z."/>
            <person name="Armero A."/>
            <person name="Issali A.E."/>
            <person name="Liu N."/>
            <person name="Peng M."/>
            <person name="Yang Y."/>
        </authorList>
    </citation>
    <scope>NUCLEOTIDE SEQUENCE</scope>
    <source>
        <tissue evidence="14">Spear leaf of Hainan Tall coconut</tissue>
    </source>
</reference>
<dbReference type="OrthoDB" id="8062037at2759"/>
<feature type="compositionally biased region" description="Polar residues" evidence="11">
    <location>
        <begin position="159"/>
        <end position="171"/>
    </location>
</feature>
<dbReference type="PROSITE" id="PS00183">
    <property type="entry name" value="UBC_1"/>
    <property type="match status" value="1"/>
</dbReference>